<dbReference type="EMBL" id="JBHSDC010000012">
    <property type="protein sequence ID" value="MFC4231827.1"/>
    <property type="molecule type" value="Genomic_DNA"/>
</dbReference>
<dbReference type="Proteomes" id="UP001595906">
    <property type="component" value="Unassembled WGS sequence"/>
</dbReference>
<gene>
    <name evidence="1" type="ORF">ACFOW1_07990</name>
</gene>
<organism evidence="1 2">
    <name type="scientific">Parasediminibacterium paludis</name>
    <dbReference type="NCBI Taxonomy" id="908966"/>
    <lineage>
        <taxon>Bacteria</taxon>
        <taxon>Pseudomonadati</taxon>
        <taxon>Bacteroidota</taxon>
        <taxon>Chitinophagia</taxon>
        <taxon>Chitinophagales</taxon>
        <taxon>Chitinophagaceae</taxon>
        <taxon>Parasediminibacterium</taxon>
    </lineage>
</organism>
<sequence>MAIRNLLLLVFLVLVSCGRKTKAKDIRTKTYRLKNDTAVSKTVESSLNNTFVKNPIDTCQYLNLPYFDTSMDHSGAQGYIDTFTINNHKFRIIHQDTLFDGTVEKYQNGHWFETMEFENLGNHNDYDISLDLDGDGFRDLIFYWKWNGEVHFFNPIKNEFSDTANCIIERDWTLIDTSKHIFYENQFGKLIHSPAYSNLFILKDAKRIDIATLEISYNPNDDDQNIIGGKLYSNNYKTAIENIIPKNKTSVTDFNYEKFWRDRYLKLIGSR</sequence>
<comment type="caution">
    <text evidence="1">The sequence shown here is derived from an EMBL/GenBank/DDBJ whole genome shotgun (WGS) entry which is preliminary data.</text>
</comment>
<name>A0ABV8PUX1_9BACT</name>
<evidence type="ECO:0000313" key="1">
    <source>
        <dbReference type="EMBL" id="MFC4231827.1"/>
    </source>
</evidence>
<dbReference type="RefSeq" id="WP_379013432.1">
    <property type="nucleotide sequence ID" value="NZ_JBHSDC010000012.1"/>
</dbReference>
<evidence type="ECO:0000313" key="2">
    <source>
        <dbReference type="Proteomes" id="UP001595906"/>
    </source>
</evidence>
<protein>
    <recommendedName>
        <fullName evidence="3">VCBS repeat-containing protein</fullName>
    </recommendedName>
</protein>
<accession>A0ABV8PUX1</accession>
<proteinExistence type="predicted"/>
<dbReference type="PROSITE" id="PS51257">
    <property type="entry name" value="PROKAR_LIPOPROTEIN"/>
    <property type="match status" value="1"/>
</dbReference>
<evidence type="ECO:0008006" key="3">
    <source>
        <dbReference type="Google" id="ProtNLM"/>
    </source>
</evidence>
<keyword evidence="2" id="KW-1185">Reference proteome</keyword>
<reference evidence="2" key="1">
    <citation type="journal article" date="2019" name="Int. J. Syst. Evol. Microbiol.">
        <title>The Global Catalogue of Microorganisms (GCM) 10K type strain sequencing project: providing services to taxonomists for standard genome sequencing and annotation.</title>
        <authorList>
            <consortium name="The Broad Institute Genomics Platform"/>
            <consortium name="The Broad Institute Genome Sequencing Center for Infectious Disease"/>
            <person name="Wu L."/>
            <person name="Ma J."/>
        </authorList>
    </citation>
    <scope>NUCLEOTIDE SEQUENCE [LARGE SCALE GENOMIC DNA]</scope>
    <source>
        <strain evidence="2">CECT 8010</strain>
    </source>
</reference>